<evidence type="ECO:0000313" key="2">
    <source>
        <dbReference type="EMBL" id="RMX40499.1"/>
    </source>
</evidence>
<feature type="region of interest" description="Disordered" evidence="1">
    <location>
        <begin position="1"/>
        <end position="38"/>
    </location>
</feature>
<evidence type="ECO:0000313" key="3">
    <source>
        <dbReference type="Proteomes" id="UP000275408"/>
    </source>
</evidence>
<dbReference type="AlphaFoldDB" id="A0A3M6TGR9"/>
<evidence type="ECO:0000256" key="1">
    <source>
        <dbReference type="SAM" id="MobiDB-lite"/>
    </source>
</evidence>
<accession>A0A3M6TGR9</accession>
<dbReference type="OrthoDB" id="5953220at2759"/>
<gene>
    <name evidence="2" type="ORF">pdam_00007485</name>
</gene>
<name>A0A3M6TGR9_POCDA</name>
<keyword evidence="3" id="KW-1185">Reference proteome</keyword>
<dbReference type="EMBL" id="RCHS01003618">
    <property type="protein sequence ID" value="RMX40499.1"/>
    <property type="molecule type" value="Genomic_DNA"/>
</dbReference>
<dbReference type="Proteomes" id="UP000275408">
    <property type="component" value="Unassembled WGS sequence"/>
</dbReference>
<reference evidence="2 3" key="1">
    <citation type="journal article" date="2018" name="Sci. Rep.">
        <title>Comparative analysis of the Pocillopora damicornis genome highlights role of immune system in coral evolution.</title>
        <authorList>
            <person name="Cunning R."/>
            <person name="Bay R.A."/>
            <person name="Gillette P."/>
            <person name="Baker A.C."/>
            <person name="Traylor-Knowles N."/>
        </authorList>
    </citation>
    <scope>NUCLEOTIDE SEQUENCE [LARGE SCALE GENOMIC DNA]</scope>
    <source>
        <strain evidence="2">RSMAS</strain>
        <tissue evidence="2">Whole animal</tissue>
    </source>
</reference>
<proteinExistence type="predicted"/>
<evidence type="ECO:0008006" key="4">
    <source>
        <dbReference type="Google" id="ProtNLM"/>
    </source>
</evidence>
<organism evidence="2 3">
    <name type="scientific">Pocillopora damicornis</name>
    <name type="common">Cauliflower coral</name>
    <name type="synonym">Millepora damicornis</name>
    <dbReference type="NCBI Taxonomy" id="46731"/>
    <lineage>
        <taxon>Eukaryota</taxon>
        <taxon>Metazoa</taxon>
        <taxon>Cnidaria</taxon>
        <taxon>Anthozoa</taxon>
        <taxon>Hexacorallia</taxon>
        <taxon>Scleractinia</taxon>
        <taxon>Astrocoeniina</taxon>
        <taxon>Pocilloporidae</taxon>
        <taxon>Pocillopora</taxon>
    </lineage>
</organism>
<protein>
    <recommendedName>
        <fullName evidence="4">MADF domain-containing protein</fullName>
    </recommendedName>
</protein>
<sequence length="141" mass="16343">MASRREEISDSEEESSLSLSDNENLAPPNKKRRGRKAQWRDCHVADMVLVICSNDNFSRKLIFTNSKDTRNNEVYVQVLKEVEKRYTGSSSFPFSTGQMRTKFKRCVAECKKLALTIKTATGVKRIQEDRGYGPWFNMYFL</sequence>
<comment type="caution">
    <text evidence="2">The sequence shown here is derived from an EMBL/GenBank/DDBJ whole genome shotgun (WGS) entry which is preliminary data.</text>
</comment>